<gene>
    <name evidence="1" type="ORF">FIV41_18650</name>
</gene>
<dbReference type="AlphaFoldDB" id="A0A9X9BQ94"/>
<name>A0A9X9BQ94_PSEMA</name>
<dbReference type="Proteomes" id="UP000316123">
    <property type="component" value="Unassembled WGS sequence"/>
</dbReference>
<sequence length="273" mass="29326">MSEQPMINNLVLNGTFARHGTSWTATATAPGRVDFSRQHCIITATGRAEQEVPASGGTSYTFSAYTLITYEGAGSARLTFRPSDTSESIGLTGNHGWTHRSITFNTPAGTTGITVQLIGDAGEVWFDNVRLVEDEGTVIPIELIRNGDFAENGKDWSITEIPPGSVSIHDNRCQANLGGFIEQVITVTPGQTYDFSIEAMTPSGGHGFAIFELTPDNVQQIELRGGGGWDTYTHSLTIPEGIPEFTLRILGETFLVVDNLSLKLSTASANTPN</sequence>
<comment type="caution">
    <text evidence="1">The sequence shown here is derived from an EMBL/GenBank/DDBJ whole genome shotgun (WGS) entry which is preliminary data.</text>
</comment>
<evidence type="ECO:0000313" key="1">
    <source>
        <dbReference type="EMBL" id="TWR57370.1"/>
    </source>
</evidence>
<dbReference type="SUPFAM" id="SSF49785">
    <property type="entry name" value="Galactose-binding domain-like"/>
    <property type="match status" value="2"/>
</dbReference>
<reference evidence="1 2" key="1">
    <citation type="submission" date="2019-06" db="EMBL/GenBank/DDBJ databases">
        <title>Pseudomonas bimorpha sp. nov. isolated from bovine raw milk and skim milk concentrate.</title>
        <authorList>
            <person name="Hofmann K."/>
            <person name="Huptas C."/>
            <person name="Doll E."/>
            <person name="Scherer S."/>
            <person name="Wenning M."/>
        </authorList>
    </citation>
    <scope>NUCLEOTIDE SEQUENCE [LARGE SCALE GENOMIC DNA]</scope>
    <source>
        <strain evidence="1 2">DSM 13124</strain>
    </source>
</reference>
<evidence type="ECO:0000313" key="2">
    <source>
        <dbReference type="Proteomes" id="UP000316123"/>
    </source>
</evidence>
<dbReference type="Gene3D" id="2.60.120.260">
    <property type="entry name" value="Galactose-binding domain-like"/>
    <property type="match status" value="2"/>
</dbReference>
<proteinExistence type="predicted"/>
<protein>
    <recommendedName>
        <fullName evidence="3">CBM-cenC domain-containing protein</fullName>
    </recommendedName>
</protein>
<dbReference type="EMBL" id="VFEQ01000012">
    <property type="protein sequence ID" value="TWR57370.1"/>
    <property type="molecule type" value="Genomic_DNA"/>
</dbReference>
<accession>A0A9X9BQ94</accession>
<dbReference type="InterPro" id="IPR008979">
    <property type="entry name" value="Galactose-bd-like_sf"/>
</dbReference>
<dbReference type="RefSeq" id="WP_141691322.1">
    <property type="nucleotide sequence ID" value="NZ_FNSU01000003.1"/>
</dbReference>
<organism evidence="1 2">
    <name type="scientific">Pseudomonas marginalis</name>
    <name type="common">Pseudomonas panacis</name>
    <dbReference type="NCBI Taxonomy" id="298"/>
    <lineage>
        <taxon>Bacteria</taxon>
        <taxon>Pseudomonadati</taxon>
        <taxon>Pseudomonadota</taxon>
        <taxon>Gammaproteobacteria</taxon>
        <taxon>Pseudomonadales</taxon>
        <taxon>Pseudomonadaceae</taxon>
        <taxon>Pseudomonas</taxon>
    </lineage>
</organism>
<evidence type="ECO:0008006" key="3">
    <source>
        <dbReference type="Google" id="ProtNLM"/>
    </source>
</evidence>
<dbReference type="OrthoDB" id="6838036at2"/>